<dbReference type="Pfam" id="PF12796">
    <property type="entry name" value="Ank_2"/>
    <property type="match status" value="1"/>
</dbReference>
<name>A0ABC8V238_9AQUA</name>
<proteinExistence type="inferred from homology"/>
<comment type="similarity">
    <text evidence="3">Belongs to the DHHC palmitoyltransferase family.</text>
</comment>
<evidence type="ECO:0000256" key="13">
    <source>
        <dbReference type="ARBA" id="ARBA00023288"/>
    </source>
</evidence>
<feature type="region of interest" description="Disordered" evidence="16">
    <location>
        <begin position="1"/>
        <end position="23"/>
    </location>
</feature>
<dbReference type="Gene3D" id="1.25.40.20">
    <property type="entry name" value="Ankyrin repeat-containing domain"/>
    <property type="match status" value="1"/>
</dbReference>
<dbReference type="FunFam" id="1.25.40.20:FF:000300">
    <property type="entry name" value="S-acyltransferase"/>
    <property type="match status" value="1"/>
</dbReference>
<evidence type="ECO:0000256" key="8">
    <source>
        <dbReference type="ARBA" id="ARBA00022989"/>
    </source>
</evidence>
<dbReference type="GO" id="GO:0000139">
    <property type="term" value="C:Golgi membrane"/>
    <property type="evidence" value="ECO:0007669"/>
    <property type="project" value="UniProtKB-SubCell"/>
</dbReference>
<evidence type="ECO:0000256" key="1">
    <source>
        <dbReference type="ARBA" id="ARBA00004127"/>
    </source>
</evidence>
<dbReference type="SUPFAM" id="SSF48403">
    <property type="entry name" value="Ankyrin repeat"/>
    <property type="match status" value="1"/>
</dbReference>
<keyword evidence="11" id="KW-0472">Membrane</keyword>
<evidence type="ECO:0000256" key="4">
    <source>
        <dbReference type="ARBA" id="ARBA00012210"/>
    </source>
</evidence>
<dbReference type="Proteomes" id="UP001642360">
    <property type="component" value="Unassembled WGS sequence"/>
</dbReference>
<dbReference type="EMBL" id="CAUOFW020009947">
    <property type="protein sequence ID" value="CAK9187412.1"/>
    <property type="molecule type" value="Genomic_DNA"/>
</dbReference>
<keyword evidence="10 15" id="KW-0040">ANK repeat</keyword>
<evidence type="ECO:0000256" key="9">
    <source>
        <dbReference type="ARBA" id="ARBA00023034"/>
    </source>
</evidence>
<evidence type="ECO:0000256" key="2">
    <source>
        <dbReference type="ARBA" id="ARBA00004394"/>
    </source>
</evidence>
<evidence type="ECO:0000256" key="11">
    <source>
        <dbReference type="ARBA" id="ARBA00023136"/>
    </source>
</evidence>
<sequence>MSSSEIEIVSDSNDQKNSGRNPSEVPIIDVYSASAYGDFEKLRKFVEEDGLSLSQPDGSGHYALQWAALNNFADIVQYIIEHGGEVNATNNAGQTALHWAAVRGSMAAADVLLQNGARVEAVDINGYRAVHVAAQYGQTAFLNHIVAKYHADFDVPDNDRRSPLH</sequence>
<evidence type="ECO:0000256" key="3">
    <source>
        <dbReference type="ARBA" id="ARBA00008574"/>
    </source>
</evidence>
<evidence type="ECO:0000313" key="18">
    <source>
        <dbReference type="Proteomes" id="UP001642360"/>
    </source>
</evidence>
<dbReference type="EC" id="2.3.1.225" evidence="4"/>
<evidence type="ECO:0000256" key="12">
    <source>
        <dbReference type="ARBA" id="ARBA00023139"/>
    </source>
</evidence>
<keyword evidence="6" id="KW-0812">Transmembrane</keyword>
<dbReference type="AlphaFoldDB" id="A0ABC8V238"/>
<feature type="repeat" description="ANK" evidence="15">
    <location>
        <begin position="92"/>
        <end position="124"/>
    </location>
</feature>
<keyword evidence="5" id="KW-0808">Transferase</keyword>
<dbReference type="PROSITE" id="PS50297">
    <property type="entry name" value="ANK_REP_REGION"/>
    <property type="match status" value="2"/>
</dbReference>
<keyword evidence="8" id="KW-1133">Transmembrane helix</keyword>
<evidence type="ECO:0000256" key="14">
    <source>
        <dbReference type="ARBA" id="ARBA00048048"/>
    </source>
</evidence>
<evidence type="ECO:0000256" key="10">
    <source>
        <dbReference type="ARBA" id="ARBA00023043"/>
    </source>
</evidence>
<organism evidence="17 18">
    <name type="scientific">Ilex paraguariensis</name>
    <name type="common">yerba mate</name>
    <dbReference type="NCBI Taxonomy" id="185542"/>
    <lineage>
        <taxon>Eukaryota</taxon>
        <taxon>Viridiplantae</taxon>
        <taxon>Streptophyta</taxon>
        <taxon>Embryophyta</taxon>
        <taxon>Tracheophyta</taxon>
        <taxon>Spermatophyta</taxon>
        <taxon>Magnoliopsida</taxon>
        <taxon>eudicotyledons</taxon>
        <taxon>Gunneridae</taxon>
        <taxon>Pentapetalae</taxon>
        <taxon>asterids</taxon>
        <taxon>campanulids</taxon>
        <taxon>Aquifoliales</taxon>
        <taxon>Aquifoliaceae</taxon>
        <taxon>Ilex</taxon>
    </lineage>
</organism>
<dbReference type="PANTHER" id="PTHR24201">
    <property type="entry name" value="ANK_REP_REGION DOMAIN-CONTAINING PROTEIN"/>
    <property type="match status" value="1"/>
</dbReference>
<evidence type="ECO:0000256" key="5">
    <source>
        <dbReference type="ARBA" id="ARBA00022679"/>
    </source>
</evidence>
<dbReference type="GO" id="GO:0019706">
    <property type="term" value="F:protein-cysteine S-palmitoyltransferase activity"/>
    <property type="evidence" value="ECO:0007669"/>
    <property type="project" value="UniProtKB-EC"/>
</dbReference>
<keyword evidence="7" id="KW-0677">Repeat</keyword>
<accession>A0ABC8V238</accession>
<keyword evidence="18" id="KW-1185">Reference proteome</keyword>
<dbReference type="PROSITE" id="PS50088">
    <property type="entry name" value="ANK_REPEAT"/>
    <property type="match status" value="2"/>
</dbReference>
<reference evidence="17 18" key="1">
    <citation type="submission" date="2024-02" db="EMBL/GenBank/DDBJ databases">
        <authorList>
            <person name="Vignale AGUSTIN F."/>
            <person name="Sosa J E."/>
            <person name="Modenutti C."/>
        </authorList>
    </citation>
    <scope>NUCLEOTIDE SEQUENCE [LARGE SCALE GENOMIC DNA]</scope>
</reference>
<evidence type="ECO:0000256" key="7">
    <source>
        <dbReference type="ARBA" id="ARBA00022737"/>
    </source>
</evidence>
<keyword evidence="9" id="KW-0333">Golgi apparatus</keyword>
<evidence type="ECO:0000313" key="17">
    <source>
        <dbReference type="EMBL" id="CAK9187412.1"/>
    </source>
</evidence>
<feature type="compositionally biased region" description="Polar residues" evidence="16">
    <location>
        <begin position="1"/>
        <end position="21"/>
    </location>
</feature>
<comment type="caution">
    <text evidence="17">The sequence shown here is derived from an EMBL/GenBank/DDBJ whole genome shotgun (WGS) entry which is preliminary data.</text>
</comment>
<evidence type="ECO:0000256" key="16">
    <source>
        <dbReference type="SAM" id="MobiDB-lite"/>
    </source>
</evidence>
<dbReference type="InterPro" id="IPR002110">
    <property type="entry name" value="Ankyrin_rpt"/>
</dbReference>
<comment type="catalytic activity">
    <reaction evidence="14">
        <text>L-cysteinyl-[protein] + hexadecanoyl-CoA = S-hexadecanoyl-L-cysteinyl-[protein] + CoA</text>
        <dbReference type="Rhea" id="RHEA:36683"/>
        <dbReference type="Rhea" id="RHEA-COMP:10131"/>
        <dbReference type="Rhea" id="RHEA-COMP:11032"/>
        <dbReference type="ChEBI" id="CHEBI:29950"/>
        <dbReference type="ChEBI" id="CHEBI:57287"/>
        <dbReference type="ChEBI" id="CHEBI:57379"/>
        <dbReference type="ChEBI" id="CHEBI:74151"/>
        <dbReference type="EC" id="2.3.1.225"/>
    </reaction>
</comment>
<feature type="non-terminal residue" evidence="17">
    <location>
        <position position="165"/>
    </location>
</feature>
<evidence type="ECO:0000256" key="6">
    <source>
        <dbReference type="ARBA" id="ARBA00022692"/>
    </source>
</evidence>
<gene>
    <name evidence="17" type="ORF">ILEXP_LOCUS57957</name>
</gene>
<evidence type="ECO:0000256" key="15">
    <source>
        <dbReference type="PROSITE-ProRule" id="PRU00023"/>
    </source>
</evidence>
<comment type="subcellular location">
    <subcellularLocation>
        <location evidence="1">Endomembrane system</location>
        <topology evidence="1">Multi-pass membrane protein</topology>
    </subcellularLocation>
    <subcellularLocation>
        <location evidence="2">Golgi apparatus membrane</location>
    </subcellularLocation>
</comment>
<dbReference type="InterPro" id="IPR036770">
    <property type="entry name" value="Ankyrin_rpt-contain_sf"/>
</dbReference>
<keyword evidence="13" id="KW-0449">Lipoprotein</keyword>
<feature type="repeat" description="ANK" evidence="15">
    <location>
        <begin position="59"/>
        <end position="91"/>
    </location>
</feature>
<dbReference type="SMART" id="SM00248">
    <property type="entry name" value="ANK"/>
    <property type="match status" value="3"/>
</dbReference>
<protein>
    <recommendedName>
        <fullName evidence="4">protein S-acyltransferase</fullName>
        <ecNumber evidence="4">2.3.1.225</ecNumber>
    </recommendedName>
</protein>
<dbReference type="InterPro" id="IPR050776">
    <property type="entry name" value="Ank_Repeat/CDKN_Inhibitor"/>
</dbReference>
<keyword evidence="12" id="KW-0564">Palmitate</keyword>